<dbReference type="AlphaFoldDB" id="A0A0F9UGE9"/>
<evidence type="ECO:0000256" key="3">
    <source>
        <dbReference type="ARBA" id="ARBA00022801"/>
    </source>
</evidence>
<dbReference type="GO" id="GO:0005829">
    <property type="term" value="C:cytosol"/>
    <property type="evidence" value="ECO:0007669"/>
    <property type="project" value="TreeGrafter"/>
</dbReference>
<sequence length="98" mass="10866">MSSKDANAMTDIDEAALPADDSDIKRMSFEDALAALERIVSDLERGDVPLDRSIRIYERGEKLKNHCDRLLSAAEDKVEKIKLNRQGKPVGTEPLDPG</sequence>
<dbReference type="EMBL" id="LAZR01000147">
    <property type="protein sequence ID" value="KKN86427.1"/>
    <property type="molecule type" value="Genomic_DNA"/>
</dbReference>
<evidence type="ECO:0008006" key="5">
    <source>
        <dbReference type="Google" id="ProtNLM"/>
    </source>
</evidence>
<dbReference type="SUPFAM" id="SSF116842">
    <property type="entry name" value="XseB-like"/>
    <property type="match status" value="1"/>
</dbReference>
<evidence type="ECO:0000313" key="4">
    <source>
        <dbReference type="EMBL" id="KKN86427.1"/>
    </source>
</evidence>
<evidence type="ECO:0000256" key="1">
    <source>
        <dbReference type="ARBA" id="ARBA00022490"/>
    </source>
</evidence>
<protein>
    <recommendedName>
        <fullName evidence="5">Exonuclease VII small subunit</fullName>
    </recommendedName>
</protein>
<dbReference type="InterPro" id="IPR003761">
    <property type="entry name" value="Exonuc_VII_S"/>
</dbReference>
<dbReference type="NCBIfam" id="NF002139">
    <property type="entry name" value="PRK00977.1-3"/>
    <property type="match status" value="1"/>
</dbReference>
<dbReference type="HAMAP" id="MF_00337">
    <property type="entry name" value="Exonuc_7_S"/>
    <property type="match status" value="1"/>
</dbReference>
<reference evidence="4" key="1">
    <citation type="journal article" date="2015" name="Nature">
        <title>Complex archaea that bridge the gap between prokaryotes and eukaryotes.</title>
        <authorList>
            <person name="Spang A."/>
            <person name="Saw J.H."/>
            <person name="Jorgensen S.L."/>
            <person name="Zaremba-Niedzwiedzka K."/>
            <person name="Martijn J."/>
            <person name="Lind A.E."/>
            <person name="van Eijk R."/>
            <person name="Schleper C."/>
            <person name="Guy L."/>
            <person name="Ettema T.J."/>
        </authorList>
    </citation>
    <scope>NUCLEOTIDE SEQUENCE</scope>
</reference>
<dbReference type="GO" id="GO:0008855">
    <property type="term" value="F:exodeoxyribonuclease VII activity"/>
    <property type="evidence" value="ECO:0007669"/>
    <property type="project" value="InterPro"/>
</dbReference>
<dbReference type="Pfam" id="PF02609">
    <property type="entry name" value="Exonuc_VII_S"/>
    <property type="match status" value="1"/>
</dbReference>
<dbReference type="GO" id="GO:0006308">
    <property type="term" value="P:DNA catabolic process"/>
    <property type="evidence" value="ECO:0007669"/>
    <property type="project" value="InterPro"/>
</dbReference>
<evidence type="ECO:0000256" key="2">
    <source>
        <dbReference type="ARBA" id="ARBA00022722"/>
    </source>
</evidence>
<organism evidence="4">
    <name type="scientific">marine sediment metagenome</name>
    <dbReference type="NCBI Taxonomy" id="412755"/>
    <lineage>
        <taxon>unclassified sequences</taxon>
        <taxon>metagenomes</taxon>
        <taxon>ecological metagenomes</taxon>
    </lineage>
</organism>
<keyword evidence="1" id="KW-0963">Cytoplasm</keyword>
<dbReference type="PANTHER" id="PTHR34137">
    <property type="entry name" value="EXODEOXYRIBONUCLEASE 7 SMALL SUBUNIT"/>
    <property type="match status" value="1"/>
</dbReference>
<dbReference type="Gene3D" id="1.10.287.1040">
    <property type="entry name" value="Exonuclease VII, small subunit"/>
    <property type="match status" value="1"/>
</dbReference>
<keyword evidence="3" id="KW-0378">Hydrolase</keyword>
<dbReference type="NCBIfam" id="TIGR01280">
    <property type="entry name" value="xseB"/>
    <property type="match status" value="1"/>
</dbReference>
<dbReference type="InterPro" id="IPR037004">
    <property type="entry name" value="Exonuc_VII_ssu_sf"/>
</dbReference>
<dbReference type="PANTHER" id="PTHR34137:SF1">
    <property type="entry name" value="EXODEOXYRIBONUCLEASE 7 SMALL SUBUNIT"/>
    <property type="match status" value="1"/>
</dbReference>
<keyword evidence="2" id="KW-0540">Nuclease</keyword>
<dbReference type="GO" id="GO:0009318">
    <property type="term" value="C:exodeoxyribonuclease VII complex"/>
    <property type="evidence" value="ECO:0007669"/>
    <property type="project" value="InterPro"/>
</dbReference>
<name>A0A0F9UGE9_9ZZZZ</name>
<proteinExistence type="inferred from homology"/>
<gene>
    <name evidence="4" type="ORF">LCGC14_0268260</name>
</gene>
<accession>A0A0F9UGE9</accession>
<comment type="caution">
    <text evidence="4">The sequence shown here is derived from an EMBL/GenBank/DDBJ whole genome shotgun (WGS) entry which is preliminary data.</text>
</comment>